<dbReference type="RefSeq" id="WP_043066588.1">
    <property type="nucleotide sequence ID" value="NZ_BJOA01000112.1"/>
</dbReference>
<dbReference type="PATRIC" id="fig|47500.12.peg.3786"/>
<reference evidence="2 4" key="1">
    <citation type="submission" date="2015-07" db="EMBL/GenBank/DDBJ databases">
        <title>Fjat-14205 dsm 2895.</title>
        <authorList>
            <person name="Liu B."/>
            <person name="Wang J."/>
            <person name="Zhu Y."/>
            <person name="Liu G."/>
            <person name="Chen Q."/>
            <person name="Chen Z."/>
            <person name="Lan J."/>
            <person name="Che J."/>
            <person name="Ge C."/>
            <person name="Shi H."/>
            <person name="Pan Z."/>
            <person name="Liu X."/>
        </authorList>
    </citation>
    <scope>NUCLEOTIDE SEQUENCE [LARGE SCALE GENOMIC DNA]</scope>
    <source>
        <strain evidence="2 4">DSM 2895</strain>
    </source>
</reference>
<dbReference type="EMBL" id="LGUG01000004">
    <property type="protein sequence ID" value="KON96611.1"/>
    <property type="molecule type" value="Genomic_DNA"/>
</dbReference>
<gene>
    <name evidence="2" type="ORF">AF333_15160</name>
    <name evidence="3" type="ORF">SAMN04487909_11958</name>
</gene>
<feature type="transmembrane region" description="Helical" evidence="1">
    <location>
        <begin position="6"/>
        <end position="29"/>
    </location>
</feature>
<keyword evidence="1" id="KW-1133">Transmembrane helix</keyword>
<sequence length="79" mass="9460">MNWLNLATGYIGIQLLLFISIVLLSWFIWDKRFKSKQGDEVPPGFEKTEEIMIDPTTDKKMRVYYHPESGERFYKEEIK</sequence>
<dbReference type="Proteomes" id="UP000037269">
    <property type="component" value="Unassembled WGS sequence"/>
</dbReference>
<evidence type="ECO:0000256" key="1">
    <source>
        <dbReference type="SAM" id="Phobius"/>
    </source>
</evidence>
<dbReference type="OrthoDB" id="2377160at2"/>
<dbReference type="EMBL" id="FNED01000019">
    <property type="protein sequence ID" value="SDJ50577.1"/>
    <property type="molecule type" value="Genomic_DNA"/>
</dbReference>
<dbReference type="GeneID" id="42306515"/>
<evidence type="ECO:0000313" key="3">
    <source>
        <dbReference type="EMBL" id="SDJ50577.1"/>
    </source>
</evidence>
<reference evidence="3 5" key="2">
    <citation type="submission" date="2016-10" db="EMBL/GenBank/DDBJ databases">
        <authorList>
            <person name="de Groot N.N."/>
        </authorList>
    </citation>
    <scope>NUCLEOTIDE SEQUENCE [LARGE SCALE GENOMIC DNA]</scope>
    <source>
        <strain evidence="3 5">DSM 2895</strain>
    </source>
</reference>
<proteinExistence type="predicted"/>
<evidence type="ECO:0000313" key="2">
    <source>
        <dbReference type="EMBL" id="KON96611.1"/>
    </source>
</evidence>
<name>A0A0D1XBZ9_ANEMI</name>
<accession>A0A0D1XBZ9</accession>
<organism evidence="2 4">
    <name type="scientific">Aneurinibacillus migulanus</name>
    <name type="common">Bacillus migulanus</name>
    <dbReference type="NCBI Taxonomy" id="47500"/>
    <lineage>
        <taxon>Bacteria</taxon>
        <taxon>Bacillati</taxon>
        <taxon>Bacillota</taxon>
        <taxon>Bacilli</taxon>
        <taxon>Bacillales</taxon>
        <taxon>Paenibacillaceae</taxon>
        <taxon>Aneurinibacillus group</taxon>
        <taxon>Aneurinibacillus</taxon>
    </lineage>
</organism>
<evidence type="ECO:0000313" key="5">
    <source>
        <dbReference type="Proteomes" id="UP000182836"/>
    </source>
</evidence>
<dbReference type="AlphaFoldDB" id="A0A0D1XBZ9"/>
<keyword evidence="1" id="KW-0812">Transmembrane</keyword>
<keyword evidence="4" id="KW-1185">Reference proteome</keyword>
<keyword evidence="1" id="KW-0472">Membrane</keyword>
<dbReference type="STRING" id="47500.AF333_15160"/>
<dbReference type="Proteomes" id="UP000182836">
    <property type="component" value="Unassembled WGS sequence"/>
</dbReference>
<protein>
    <submittedName>
        <fullName evidence="2">Uncharacterized protein</fullName>
    </submittedName>
</protein>
<evidence type="ECO:0000313" key="4">
    <source>
        <dbReference type="Proteomes" id="UP000037269"/>
    </source>
</evidence>